<dbReference type="PANTHER" id="PTHR45903">
    <property type="entry name" value="GLUTAMATE-RICH WD REPEAT-CONTAINING PROTEIN 1"/>
    <property type="match status" value="1"/>
</dbReference>
<dbReference type="AlphaFoldDB" id="A0AAN7Q7G7"/>
<evidence type="ECO:0000313" key="2">
    <source>
        <dbReference type="Proteomes" id="UP001345219"/>
    </source>
</evidence>
<dbReference type="GO" id="GO:0005730">
    <property type="term" value="C:nucleolus"/>
    <property type="evidence" value="ECO:0007669"/>
    <property type="project" value="TreeGrafter"/>
</dbReference>
<dbReference type="GO" id="GO:0042254">
    <property type="term" value="P:ribosome biogenesis"/>
    <property type="evidence" value="ECO:0007669"/>
    <property type="project" value="TreeGrafter"/>
</dbReference>
<dbReference type="InterPro" id="IPR051972">
    <property type="entry name" value="Glutamate-rich_WD_repeat"/>
</dbReference>
<sequence length="262" mass="29819">MSSTSLWHSLITSKFRIPSLRSSGRTREIPGRSNFEFFDSVIGRLVDALFSSVGRKLLKFQNAEVLQIVSLLSQRDFRELTGVYTVALGLVKVAIEVEFRALVLQQPEGQLHECSMYIIRRVRKDKMGLPHLQCLRFLRWCGSPAWTSWGKEKSLSVILLPIILSTFSALAGPASVEHNYFYKFSMEFVLQNATAEKPLLELNWDIKGDFESFIQLWEPASGSTWGVDSTPFRGHSASVEDLQWRPTEFVDGNVAIWDVEQK</sequence>
<dbReference type="Gene3D" id="2.130.10.10">
    <property type="entry name" value="YVTN repeat-like/Quinoprotein amine dehydrogenase"/>
    <property type="match status" value="1"/>
</dbReference>
<name>A0AAN7Q7G7_9MYRT</name>
<evidence type="ECO:0000313" key="1">
    <source>
        <dbReference type="EMBL" id="KAK4760743.1"/>
    </source>
</evidence>
<organism evidence="1 2">
    <name type="scientific">Trapa incisa</name>
    <dbReference type="NCBI Taxonomy" id="236973"/>
    <lineage>
        <taxon>Eukaryota</taxon>
        <taxon>Viridiplantae</taxon>
        <taxon>Streptophyta</taxon>
        <taxon>Embryophyta</taxon>
        <taxon>Tracheophyta</taxon>
        <taxon>Spermatophyta</taxon>
        <taxon>Magnoliopsida</taxon>
        <taxon>eudicotyledons</taxon>
        <taxon>Gunneridae</taxon>
        <taxon>Pentapetalae</taxon>
        <taxon>rosids</taxon>
        <taxon>malvids</taxon>
        <taxon>Myrtales</taxon>
        <taxon>Lythraceae</taxon>
        <taxon>Trapa</taxon>
    </lineage>
</organism>
<dbReference type="Proteomes" id="UP001345219">
    <property type="component" value="Chromosome 5"/>
</dbReference>
<dbReference type="InterPro" id="IPR015943">
    <property type="entry name" value="WD40/YVTN_repeat-like_dom_sf"/>
</dbReference>
<protein>
    <submittedName>
        <fullName evidence="1">Uncharacterized protein</fullName>
    </submittedName>
</protein>
<proteinExistence type="predicted"/>
<comment type="caution">
    <text evidence="1">The sequence shown here is derived from an EMBL/GenBank/DDBJ whole genome shotgun (WGS) entry which is preliminary data.</text>
</comment>
<accession>A0AAN7Q7G7</accession>
<dbReference type="PANTHER" id="PTHR45903:SF1">
    <property type="entry name" value="GLUTAMATE-RICH WD REPEAT-CONTAINING PROTEIN 1"/>
    <property type="match status" value="1"/>
</dbReference>
<gene>
    <name evidence="1" type="ORF">SAY87_005636</name>
</gene>
<keyword evidence="2" id="KW-1185">Reference proteome</keyword>
<dbReference type="EMBL" id="JAXIOK010000010">
    <property type="protein sequence ID" value="KAK4760743.1"/>
    <property type="molecule type" value="Genomic_DNA"/>
</dbReference>
<reference evidence="1 2" key="1">
    <citation type="journal article" date="2023" name="Hortic Res">
        <title>Pangenome of water caltrop reveals structural variations and asymmetric subgenome divergence after allopolyploidization.</title>
        <authorList>
            <person name="Zhang X."/>
            <person name="Chen Y."/>
            <person name="Wang L."/>
            <person name="Yuan Y."/>
            <person name="Fang M."/>
            <person name="Shi L."/>
            <person name="Lu R."/>
            <person name="Comes H.P."/>
            <person name="Ma Y."/>
            <person name="Chen Y."/>
            <person name="Huang G."/>
            <person name="Zhou Y."/>
            <person name="Zheng Z."/>
            <person name="Qiu Y."/>
        </authorList>
    </citation>
    <scope>NUCLEOTIDE SEQUENCE [LARGE SCALE GENOMIC DNA]</scope>
    <source>
        <tissue evidence="1">Roots</tissue>
    </source>
</reference>